<keyword evidence="1" id="KW-1133">Transmembrane helix</keyword>
<name>A0ABZ1I4U8_9PSEU</name>
<dbReference type="Proteomes" id="UP001330812">
    <property type="component" value="Chromosome"/>
</dbReference>
<keyword evidence="1" id="KW-0472">Membrane</keyword>
<proteinExistence type="predicted"/>
<gene>
    <name evidence="2" type="ORF">VSH64_42450</name>
</gene>
<feature type="transmembrane region" description="Helical" evidence="1">
    <location>
        <begin position="108"/>
        <end position="128"/>
    </location>
</feature>
<accession>A0ABZ1I4U8</accession>
<protein>
    <submittedName>
        <fullName evidence="2">Uncharacterized protein</fullName>
    </submittedName>
</protein>
<evidence type="ECO:0000256" key="1">
    <source>
        <dbReference type="SAM" id="Phobius"/>
    </source>
</evidence>
<evidence type="ECO:0000313" key="2">
    <source>
        <dbReference type="EMBL" id="WSE29397.1"/>
    </source>
</evidence>
<sequence length="219" mass="24004">MDAEPAVPAYVLVIGAIWLLGMTWYTFAKIRSSRAHRRRQVRQIAGIRETKPGPAELGALVSVHRSSGHRRRRGAGWATVLGFAGFVAVLWFGFTALGDDSRDHMVPIGGYAALAGLAFTALVSGLSVGRHDRRHGDEEFRLHEGGFVHTDRHGTKTVKWADVAYVHLRSGGTNWTAAGKVELRDGTRIVVAGMVDNGFSLLETAQQAVHLGRYPRRTR</sequence>
<dbReference type="RefSeq" id="WP_326568360.1">
    <property type="nucleotide sequence ID" value="NZ_CP142149.1"/>
</dbReference>
<feature type="transmembrane region" description="Helical" evidence="1">
    <location>
        <begin position="6"/>
        <end position="28"/>
    </location>
</feature>
<feature type="transmembrane region" description="Helical" evidence="1">
    <location>
        <begin position="75"/>
        <end position="96"/>
    </location>
</feature>
<organism evidence="2 3">
    <name type="scientific">Amycolatopsis rhabdoformis</name>
    <dbReference type="NCBI Taxonomy" id="1448059"/>
    <lineage>
        <taxon>Bacteria</taxon>
        <taxon>Bacillati</taxon>
        <taxon>Actinomycetota</taxon>
        <taxon>Actinomycetes</taxon>
        <taxon>Pseudonocardiales</taxon>
        <taxon>Pseudonocardiaceae</taxon>
        <taxon>Amycolatopsis</taxon>
    </lineage>
</organism>
<keyword evidence="3" id="KW-1185">Reference proteome</keyword>
<evidence type="ECO:0000313" key="3">
    <source>
        <dbReference type="Proteomes" id="UP001330812"/>
    </source>
</evidence>
<dbReference type="EMBL" id="CP142149">
    <property type="protein sequence ID" value="WSE29397.1"/>
    <property type="molecule type" value="Genomic_DNA"/>
</dbReference>
<reference evidence="2 3" key="1">
    <citation type="journal article" date="2015" name="Int. J. Syst. Evol. Microbiol.">
        <title>Amycolatopsis rhabdoformis sp. nov., an actinomycete isolated from a tropical forest soil.</title>
        <authorList>
            <person name="Souza W.R."/>
            <person name="Silva R.E."/>
            <person name="Goodfellow M."/>
            <person name="Busarakam K."/>
            <person name="Figueiro F.S."/>
            <person name="Ferreira D."/>
            <person name="Rodrigues-Filho E."/>
            <person name="Moraes L.A.B."/>
            <person name="Zucchi T.D."/>
        </authorList>
    </citation>
    <scope>NUCLEOTIDE SEQUENCE [LARGE SCALE GENOMIC DNA]</scope>
    <source>
        <strain evidence="2 3">NCIMB 14900</strain>
    </source>
</reference>
<keyword evidence="1" id="KW-0812">Transmembrane</keyword>